<dbReference type="PANTHER" id="PTHR12585:SF69">
    <property type="entry name" value="FI11703P"/>
    <property type="match status" value="1"/>
</dbReference>
<evidence type="ECO:0000256" key="1">
    <source>
        <dbReference type="ARBA" id="ARBA00004123"/>
    </source>
</evidence>
<dbReference type="GO" id="GO:0005634">
    <property type="term" value="C:nucleus"/>
    <property type="evidence" value="ECO:0007669"/>
    <property type="project" value="UniProtKB-SubCell"/>
</dbReference>
<dbReference type="GO" id="GO:0003682">
    <property type="term" value="F:chromatin binding"/>
    <property type="evidence" value="ECO:0007669"/>
    <property type="project" value="TreeGrafter"/>
</dbReference>
<dbReference type="GO" id="GO:0008278">
    <property type="term" value="C:cohesin complex"/>
    <property type="evidence" value="ECO:0007669"/>
    <property type="project" value="InterPro"/>
</dbReference>
<evidence type="ECO:0000256" key="4">
    <source>
        <dbReference type="SAM" id="Coils"/>
    </source>
</evidence>
<feature type="domain" description="Rad21/Rec8-like protein C-terminal eukaryotic" evidence="6">
    <location>
        <begin position="584"/>
        <end position="619"/>
    </location>
</feature>
<evidence type="ECO:0000259" key="6">
    <source>
        <dbReference type="Pfam" id="PF04824"/>
    </source>
</evidence>
<dbReference type="Pfam" id="PF04825">
    <property type="entry name" value="Rad21_Rec8_N"/>
    <property type="match status" value="1"/>
</dbReference>
<feature type="coiled-coil region" evidence="4">
    <location>
        <begin position="251"/>
        <end position="285"/>
    </location>
</feature>
<keyword evidence="4" id="KW-0175">Coiled coil</keyword>
<keyword evidence="9" id="KW-1185">Reference proteome</keyword>
<gene>
    <name evidence="8" type="ORF">AMORRO_LOCUS7022</name>
</gene>
<evidence type="ECO:0000256" key="5">
    <source>
        <dbReference type="SAM" id="MobiDB-lite"/>
    </source>
</evidence>
<dbReference type="GO" id="GO:1990414">
    <property type="term" value="P:replication-born double-strand break repair via sister chromatid exchange"/>
    <property type="evidence" value="ECO:0007669"/>
    <property type="project" value="TreeGrafter"/>
</dbReference>
<dbReference type="EMBL" id="CAJVPV010005043">
    <property type="protein sequence ID" value="CAG8583608.1"/>
    <property type="molecule type" value="Genomic_DNA"/>
</dbReference>
<feature type="domain" description="Rad21/Rec8-like protein N-terminal" evidence="7">
    <location>
        <begin position="1"/>
        <end position="109"/>
    </location>
</feature>
<evidence type="ECO:0000313" key="8">
    <source>
        <dbReference type="EMBL" id="CAG8583608.1"/>
    </source>
</evidence>
<comment type="similarity">
    <text evidence="2">Belongs to the rad21 family.</text>
</comment>
<name>A0A9N9C0K7_9GLOM</name>
<feature type="compositionally biased region" description="Basic and acidic residues" evidence="5">
    <location>
        <begin position="238"/>
        <end position="248"/>
    </location>
</feature>
<organism evidence="8 9">
    <name type="scientific">Acaulospora morrowiae</name>
    <dbReference type="NCBI Taxonomy" id="94023"/>
    <lineage>
        <taxon>Eukaryota</taxon>
        <taxon>Fungi</taxon>
        <taxon>Fungi incertae sedis</taxon>
        <taxon>Mucoromycota</taxon>
        <taxon>Glomeromycotina</taxon>
        <taxon>Glomeromycetes</taxon>
        <taxon>Diversisporales</taxon>
        <taxon>Acaulosporaceae</taxon>
        <taxon>Acaulospora</taxon>
    </lineage>
</organism>
<dbReference type="InterPro" id="IPR006909">
    <property type="entry name" value="Rad21/Rec8_C_eu"/>
</dbReference>
<reference evidence="8" key="1">
    <citation type="submission" date="2021-06" db="EMBL/GenBank/DDBJ databases">
        <authorList>
            <person name="Kallberg Y."/>
            <person name="Tangrot J."/>
            <person name="Rosling A."/>
        </authorList>
    </citation>
    <scope>NUCLEOTIDE SEQUENCE</scope>
    <source>
        <strain evidence="8">CL551</strain>
    </source>
</reference>
<sequence>MFYSKEILTLSNDDVNLHRLAATLGSSSKFRKLSKKEVNSVDLVKACKFVSSPPEPLALRLTSNLMVGITRVYNQQYHFYYTDVGVVYSRLHRAFKELQNESVDMPVPQARLESITLEDDPYFEIEMSILTGSQENVMVPDIEWALDWAQPLSPTGQVPMDESTRASNATSRRSLITIPDIADQSFSASTTGFSGGLMEDDLLMVDDSGIRIDFDEEGGLFEFMEGQGTDAGETPQPRNRDAANRDTDEIVRRVREEHENAGRAAEEREKRKRQRREALKEIEREMELEFQQDVEMNFEEEQNDHVVPMQPTSEELILEMRERVKDDLIEGERINREKSLMHEYKNRWQQILYTPVLPICAPQIASLWNNHCAPMLQDDAFRKRRLSPTLELRQNDDIAELDDLYIDDIGIESSRQPNQTRKKDNSLQDVELERLRRGGSQSSSVIIPQGLQNVETEAADVTMDFDIDSSVGTASRDILDINLLSALGSADRQRRQSSIGINRQSIGLSDLFDENSVGIPDFPIFEELGELESLSIDKENRREAGSAQNSEQEQMNFLESMKNLMLEAQISRVVFQDIIEMQHLSRSEVAKAFYNVLGLATKNLIKTRQLQPYENILIEIE</sequence>
<dbReference type="AlphaFoldDB" id="A0A9N9C0K7"/>
<feature type="region of interest" description="Disordered" evidence="5">
    <location>
        <begin position="225"/>
        <end position="248"/>
    </location>
</feature>
<comment type="caution">
    <text evidence="8">The sequence shown here is derived from an EMBL/GenBank/DDBJ whole genome shotgun (WGS) entry which is preliminary data.</text>
</comment>
<dbReference type="PANTHER" id="PTHR12585">
    <property type="entry name" value="SCC1 / RAD21 FAMILY MEMBER"/>
    <property type="match status" value="1"/>
</dbReference>
<dbReference type="GO" id="GO:0007062">
    <property type="term" value="P:sister chromatid cohesion"/>
    <property type="evidence" value="ECO:0007669"/>
    <property type="project" value="InterPro"/>
</dbReference>
<protein>
    <submittedName>
        <fullName evidence="8">17745_t:CDS:1</fullName>
    </submittedName>
</protein>
<dbReference type="InterPro" id="IPR039781">
    <property type="entry name" value="Rad21/Rec8-like"/>
</dbReference>
<dbReference type="Gene3D" id="1.10.10.580">
    <property type="entry name" value="Structural maintenance of chromosome 1. Chain E"/>
    <property type="match status" value="1"/>
</dbReference>
<dbReference type="OrthoDB" id="10071381at2759"/>
<dbReference type="InterPro" id="IPR006910">
    <property type="entry name" value="Rad21_Rec8_N"/>
</dbReference>
<proteinExistence type="inferred from homology"/>
<evidence type="ECO:0000313" key="9">
    <source>
        <dbReference type="Proteomes" id="UP000789342"/>
    </source>
</evidence>
<evidence type="ECO:0000256" key="2">
    <source>
        <dbReference type="ARBA" id="ARBA00009870"/>
    </source>
</evidence>
<evidence type="ECO:0000259" key="7">
    <source>
        <dbReference type="Pfam" id="PF04825"/>
    </source>
</evidence>
<evidence type="ECO:0000256" key="3">
    <source>
        <dbReference type="ARBA" id="ARBA00023242"/>
    </source>
</evidence>
<dbReference type="SUPFAM" id="SSF46785">
    <property type="entry name" value="Winged helix' DNA-binding domain"/>
    <property type="match status" value="1"/>
</dbReference>
<dbReference type="Proteomes" id="UP000789342">
    <property type="component" value="Unassembled WGS sequence"/>
</dbReference>
<dbReference type="InterPro" id="IPR036390">
    <property type="entry name" value="WH_DNA-bd_sf"/>
</dbReference>
<accession>A0A9N9C0K7</accession>
<comment type="subcellular location">
    <subcellularLocation>
        <location evidence="1">Nucleus</location>
    </subcellularLocation>
</comment>
<dbReference type="Pfam" id="PF04824">
    <property type="entry name" value="Rad21_Rec8"/>
    <property type="match status" value="1"/>
</dbReference>
<keyword evidence="3" id="KW-0539">Nucleus</keyword>
<dbReference type="InterPro" id="IPR023093">
    <property type="entry name" value="ScpA-like_C"/>
</dbReference>